<dbReference type="PANTHER" id="PTHR43591">
    <property type="entry name" value="METHYLTRANSFERASE"/>
    <property type="match status" value="1"/>
</dbReference>
<dbReference type="EMBL" id="BARS01025182">
    <property type="protein sequence ID" value="GAG01367.1"/>
    <property type="molecule type" value="Genomic_DNA"/>
</dbReference>
<feature type="non-terminal residue" evidence="2">
    <location>
        <position position="268"/>
    </location>
</feature>
<dbReference type="PANTHER" id="PTHR43591:SF24">
    <property type="entry name" value="2-METHOXY-6-POLYPRENYL-1,4-BENZOQUINOL METHYLASE, MITOCHONDRIAL"/>
    <property type="match status" value="1"/>
</dbReference>
<name>X0UQ22_9ZZZZ</name>
<dbReference type="SUPFAM" id="SSF53335">
    <property type="entry name" value="S-adenosyl-L-methionine-dependent methyltransferases"/>
    <property type="match status" value="1"/>
</dbReference>
<evidence type="ECO:0000313" key="2">
    <source>
        <dbReference type="EMBL" id="GAG01367.1"/>
    </source>
</evidence>
<organism evidence="2">
    <name type="scientific">marine sediment metagenome</name>
    <dbReference type="NCBI Taxonomy" id="412755"/>
    <lineage>
        <taxon>unclassified sequences</taxon>
        <taxon>metagenomes</taxon>
        <taxon>ecological metagenomes</taxon>
    </lineage>
</organism>
<dbReference type="AlphaFoldDB" id="X0UQ22"/>
<accession>X0UQ22</accession>
<dbReference type="InterPro" id="IPR013216">
    <property type="entry name" value="Methyltransf_11"/>
</dbReference>
<protein>
    <recommendedName>
        <fullName evidence="1">Methyltransferase type 11 domain-containing protein</fullName>
    </recommendedName>
</protein>
<dbReference type="GO" id="GO:0008757">
    <property type="term" value="F:S-adenosylmethionine-dependent methyltransferase activity"/>
    <property type="evidence" value="ECO:0007669"/>
    <property type="project" value="InterPro"/>
</dbReference>
<reference evidence="2" key="1">
    <citation type="journal article" date="2014" name="Front. Microbiol.">
        <title>High frequency of phylogenetically diverse reductive dehalogenase-homologous genes in deep subseafloor sedimentary metagenomes.</title>
        <authorList>
            <person name="Kawai M."/>
            <person name="Futagami T."/>
            <person name="Toyoda A."/>
            <person name="Takaki Y."/>
            <person name="Nishi S."/>
            <person name="Hori S."/>
            <person name="Arai W."/>
            <person name="Tsubouchi T."/>
            <person name="Morono Y."/>
            <person name="Uchiyama I."/>
            <person name="Ito T."/>
            <person name="Fujiyama A."/>
            <person name="Inagaki F."/>
            <person name="Takami H."/>
        </authorList>
    </citation>
    <scope>NUCLEOTIDE SEQUENCE</scope>
    <source>
        <strain evidence="2">Expedition CK06-06</strain>
    </source>
</reference>
<dbReference type="CDD" id="cd02440">
    <property type="entry name" value="AdoMet_MTases"/>
    <property type="match status" value="1"/>
</dbReference>
<comment type="caution">
    <text evidence="2">The sequence shown here is derived from an EMBL/GenBank/DDBJ whole genome shotgun (WGS) entry which is preliminary data.</text>
</comment>
<dbReference type="InterPro" id="IPR029063">
    <property type="entry name" value="SAM-dependent_MTases_sf"/>
</dbReference>
<feature type="non-terminal residue" evidence="2">
    <location>
        <position position="1"/>
    </location>
</feature>
<proteinExistence type="predicted"/>
<sequence length="268" mass="31068">LKCEKCINKYPIINGIPRLCIELNNSEKDKLKRFEKNQVSFIKGENELNTKIDYVEIEKIVRQKMSVDSNSCDYLKAWVERNIEYKVWGCEKEEKYVKTLKQYYHKPIEVILDIGGGSGGLIKCFSDLYTPILSIMLDYDLDWAEVAKLRNPNVDIVRGDATNLPFKRNSIDLVISQAMLEHIKDYDNAIKEMCEVAKNVSFIAWNPNKLFVFDFGHLDAPVAIFPKKIAKYIAIWWHRIRRTGRTEENIIGSLNVIHYISTVRANSA</sequence>
<dbReference type="Pfam" id="PF08241">
    <property type="entry name" value="Methyltransf_11"/>
    <property type="match status" value="1"/>
</dbReference>
<evidence type="ECO:0000259" key="1">
    <source>
        <dbReference type="Pfam" id="PF08241"/>
    </source>
</evidence>
<feature type="domain" description="Methyltransferase type 11" evidence="1">
    <location>
        <begin position="112"/>
        <end position="199"/>
    </location>
</feature>
<gene>
    <name evidence="2" type="ORF">S01H1_39836</name>
</gene>
<dbReference type="Gene3D" id="3.40.50.150">
    <property type="entry name" value="Vaccinia Virus protein VP39"/>
    <property type="match status" value="1"/>
</dbReference>